<name>A0A8R1EM33_CAEJA</name>
<dbReference type="EnsemblMetazoa" id="CJA39807.1">
    <property type="protein sequence ID" value="CJA39807.1"/>
    <property type="gene ID" value="WBGene00215655"/>
</dbReference>
<feature type="compositionally biased region" description="Polar residues" evidence="1">
    <location>
        <begin position="1"/>
        <end position="15"/>
    </location>
</feature>
<dbReference type="AlphaFoldDB" id="A0A8R1EM33"/>
<feature type="compositionally biased region" description="Polar residues" evidence="1">
    <location>
        <begin position="65"/>
        <end position="100"/>
    </location>
</feature>
<sequence length="124" mass="13996">MTPNQMCRAANNRSMMPTDPPRIRSTTSNSANRVATMPNQPTELPRRQTSQPIFHESAPRRRIQPTESPRRQISQPIRQESSSRHQISQPSLHEQCQQPDPIQQRASAVLCGFGKICIGIVSKL</sequence>
<evidence type="ECO:0000256" key="1">
    <source>
        <dbReference type="SAM" id="MobiDB-lite"/>
    </source>
</evidence>
<organism evidence="2 3">
    <name type="scientific">Caenorhabditis japonica</name>
    <dbReference type="NCBI Taxonomy" id="281687"/>
    <lineage>
        <taxon>Eukaryota</taxon>
        <taxon>Metazoa</taxon>
        <taxon>Ecdysozoa</taxon>
        <taxon>Nematoda</taxon>
        <taxon>Chromadorea</taxon>
        <taxon>Rhabditida</taxon>
        <taxon>Rhabditina</taxon>
        <taxon>Rhabditomorpha</taxon>
        <taxon>Rhabditoidea</taxon>
        <taxon>Rhabditidae</taxon>
        <taxon>Peloderinae</taxon>
        <taxon>Caenorhabditis</taxon>
    </lineage>
</organism>
<accession>A0A8R1EM33</accession>
<evidence type="ECO:0000313" key="3">
    <source>
        <dbReference type="Proteomes" id="UP000005237"/>
    </source>
</evidence>
<reference evidence="2" key="2">
    <citation type="submission" date="2022-06" db="UniProtKB">
        <authorList>
            <consortium name="EnsemblMetazoa"/>
        </authorList>
    </citation>
    <scope>IDENTIFICATION</scope>
    <source>
        <strain evidence="2">DF5081</strain>
    </source>
</reference>
<dbReference type="Proteomes" id="UP000005237">
    <property type="component" value="Unassembled WGS sequence"/>
</dbReference>
<keyword evidence="3" id="KW-1185">Reference proteome</keyword>
<reference evidence="3" key="1">
    <citation type="submission" date="2010-08" db="EMBL/GenBank/DDBJ databases">
        <authorList>
            <consortium name="Caenorhabditis japonica Sequencing Consortium"/>
            <person name="Wilson R.K."/>
        </authorList>
    </citation>
    <scope>NUCLEOTIDE SEQUENCE [LARGE SCALE GENOMIC DNA]</scope>
    <source>
        <strain evidence="3">DF5081</strain>
    </source>
</reference>
<feature type="compositionally biased region" description="Polar residues" evidence="1">
    <location>
        <begin position="24"/>
        <end position="52"/>
    </location>
</feature>
<protein>
    <submittedName>
        <fullName evidence="2">Uncharacterized protein</fullName>
    </submittedName>
</protein>
<proteinExistence type="predicted"/>
<evidence type="ECO:0000313" key="2">
    <source>
        <dbReference type="EnsemblMetazoa" id="CJA39807.1"/>
    </source>
</evidence>
<feature type="region of interest" description="Disordered" evidence="1">
    <location>
        <begin position="1"/>
        <end position="100"/>
    </location>
</feature>